<evidence type="ECO:0000313" key="2">
    <source>
        <dbReference type="Proteomes" id="UP000701801"/>
    </source>
</evidence>
<gene>
    <name evidence="1" type="ORF">HYALB_00004919</name>
</gene>
<sequence>MMTTKFEDMVLDQAAAFGIFRKSLKAFPKLDPEKALAKYAQENKITGVFFVDEFGDRCIYGGRDRVVKPYKHSISITIKEVEVTGSRIYTHATRSLVSTGRSGKNCGNYAMYLPTADLPTGEDWLGQVNEGICQIQHRRPPLMLQQWMYLDKLKTYNLFMQKLCTGLARLVIYVPDKNRLTPNLDQVCCGLDSLETVEVIQYNSNYSAGLSTEKWIPDADAAPIIQKILQQKKELRQSKLISYGAPIVSPPTEKKCDFCGETNHVWAECHNLCGVCWGFGHFRSSCSLLEENRATIKNLS</sequence>
<dbReference type="EMBL" id="CAJVRM010000033">
    <property type="protein sequence ID" value="CAG8972055.1"/>
    <property type="molecule type" value="Genomic_DNA"/>
</dbReference>
<reference evidence="1" key="1">
    <citation type="submission" date="2021-07" db="EMBL/GenBank/DDBJ databases">
        <authorList>
            <person name="Durling M."/>
        </authorList>
    </citation>
    <scope>NUCLEOTIDE SEQUENCE</scope>
</reference>
<dbReference type="SUPFAM" id="SSF57756">
    <property type="entry name" value="Retrovirus zinc finger-like domains"/>
    <property type="match status" value="1"/>
</dbReference>
<organism evidence="1 2">
    <name type="scientific">Hymenoscyphus albidus</name>
    <dbReference type="NCBI Taxonomy" id="595503"/>
    <lineage>
        <taxon>Eukaryota</taxon>
        <taxon>Fungi</taxon>
        <taxon>Dikarya</taxon>
        <taxon>Ascomycota</taxon>
        <taxon>Pezizomycotina</taxon>
        <taxon>Leotiomycetes</taxon>
        <taxon>Helotiales</taxon>
        <taxon>Helotiaceae</taxon>
        <taxon>Hymenoscyphus</taxon>
    </lineage>
</organism>
<dbReference type="GO" id="GO:0003676">
    <property type="term" value="F:nucleic acid binding"/>
    <property type="evidence" value="ECO:0007669"/>
    <property type="project" value="InterPro"/>
</dbReference>
<dbReference type="Proteomes" id="UP000701801">
    <property type="component" value="Unassembled WGS sequence"/>
</dbReference>
<proteinExistence type="predicted"/>
<comment type="caution">
    <text evidence="1">The sequence shown here is derived from an EMBL/GenBank/DDBJ whole genome shotgun (WGS) entry which is preliminary data.</text>
</comment>
<evidence type="ECO:0000313" key="1">
    <source>
        <dbReference type="EMBL" id="CAG8972055.1"/>
    </source>
</evidence>
<accession>A0A9N9LF81</accession>
<dbReference type="InterPro" id="IPR036875">
    <property type="entry name" value="Znf_CCHC_sf"/>
</dbReference>
<keyword evidence="2" id="KW-1185">Reference proteome</keyword>
<dbReference type="AlphaFoldDB" id="A0A9N9LF81"/>
<dbReference type="OrthoDB" id="3504689at2759"/>
<dbReference type="GO" id="GO:0008270">
    <property type="term" value="F:zinc ion binding"/>
    <property type="evidence" value="ECO:0007669"/>
    <property type="project" value="InterPro"/>
</dbReference>
<protein>
    <submittedName>
        <fullName evidence="1">Uncharacterized protein</fullName>
    </submittedName>
</protein>
<name>A0A9N9LF81_9HELO</name>